<sequence>MSSIPTPVVAPPPSTTLSVVVPLRESLPIKPHPIFKKKTTAAPDKLSTVGMVFALDVTSPLHPDLAALVKTGPPKGVTPSEGSARSSQRLQAVNAASHCQVLPGQNPIPEGSVASSSCKRTPLFFPGTDDEEEIPTPEATGKGKGKEVVSGTDEDKEDFSQDQDTPSHNMAIDEDEDNSPPPTNIAWRYHSPVPAASSGPLPIMVSELLGAPTTKPSRKGSQKKSKFDNPPPAPNDSAAEGTVKASHLSIKASKASKGKDKEEVPKGDVVPTKVN</sequence>
<feature type="compositionally biased region" description="Basic and acidic residues" evidence="1">
    <location>
        <begin position="257"/>
        <end position="266"/>
    </location>
</feature>
<protein>
    <submittedName>
        <fullName evidence="2">Uncharacterized protein</fullName>
    </submittedName>
</protein>
<reference evidence="2" key="1">
    <citation type="submission" date="2023-06" db="EMBL/GenBank/DDBJ databases">
        <authorList>
            <consortium name="Lawrence Berkeley National Laboratory"/>
            <person name="Ahrendt S."/>
            <person name="Sahu N."/>
            <person name="Indic B."/>
            <person name="Wong-Bajracharya J."/>
            <person name="Merenyi Z."/>
            <person name="Ke H.-M."/>
            <person name="Monk M."/>
            <person name="Kocsube S."/>
            <person name="Drula E."/>
            <person name="Lipzen A."/>
            <person name="Balint B."/>
            <person name="Henrissat B."/>
            <person name="Andreopoulos B."/>
            <person name="Martin F.M."/>
            <person name="Harder C.B."/>
            <person name="Rigling D."/>
            <person name="Ford K.L."/>
            <person name="Foster G.D."/>
            <person name="Pangilinan J."/>
            <person name="Papanicolaou A."/>
            <person name="Barry K."/>
            <person name="LaButti K."/>
            <person name="Viragh M."/>
            <person name="Koriabine M."/>
            <person name="Yan M."/>
            <person name="Riley R."/>
            <person name="Champramary S."/>
            <person name="Plett K.L."/>
            <person name="Tsai I.J."/>
            <person name="Slot J."/>
            <person name="Sipos G."/>
            <person name="Plett J."/>
            <person name="Nagy L.G."/>
            <person name="Grigoriev I.V."/>
        </authorList>
    </citation>
    <scope>NUCLEOTIDE SEQUENCE</scope>
    <source>
        <strain evidence="2">HWK02</strain>
    </source>
</reference>
<gene>
    <name evidence="2" type="ORF">EDD18DRAFT_1365968</name>
</gene>
<evidence type="ECO:0000313" key="3">
    <source>
        <dbReference type="Proteomes" id="UP001175228"/>
    </source>
</evidence>
<dbReference type="Proteomes" id="UP001175228">
    <property type="component" value="Unassembled WGS sequence"/>
</dbReference>
<accession>A0AA39P3J4</accession>
<evidence type="ECO:0000313" key="2">
    <source>
        <dbReference type="EMBL" id="KAK0476917.1"/>
    </source>
</evidence>
<name>A0AA39P3J4_9AGAR</name>
<keyword evidence="3" id="KW-1185">Reference proteome</keyword>
<dbReference type="AlphaFoldDB" id="A0AA39P3J4"/>
<proteinExistence type="predicted"/>
<comment type="caution">
    <text evidence="2">The sequence shown here is derived from an EMBL/GenBank/DDBJ whole genome shotgun (WGS) entry which is preliminary data.</text>
</comment>
<feature type="compositionally biased region" description="Acidic residues" evidence="1">
    <location>
        <begin position="152"/>
        <end position="161"/>
    </location>
</feature>
<dbReference type="EMBL" id="JAUEPU010000120">
    <property type="protein sequence ID" value="KAK0476917.1"/>
    <property type="molecule type" value="Genomic_DNA"/>
</dbReference>
<organism evidence="2 3">
    <name type="scientific">Armillaria luteobubalina</name>
    <dbReference type="NCBI Taxonomy" id="153913"/>
    <lineage>
        <taxon>Eukaryota</taxon>
        <taxon>Fungi</taxon>
        <taxon>Dikarya</taxon>
        <taxon>Basidiomycota</taxon>
        <taxon>Agaricomycotina</taxon>
        <taxon>Agaricomycetes</taxon>
        <taxon>Agaricomycetidae</taxon>
        <taxon>Agaricales</taxon>
        <taxon>Marasmiineae</taxon>
        <taxon>Physalacriaceae</taxon>
        <taxon>Armillaria</taxon>
    </lineage>
</organism>
<evidence type="ECO:0000256" key="1">
    <source>
        <dbReference type="SAM" id="MobiDB-lite"/>
    </source>
</evidence>
<feature type="region of interest" description="Disordered" evidence="1">
    <location>
        <begin position="102"/>
        <end position="275"/>
    </location>
</feature>